<keyword evidence="2" id="KW-0732">Signal</keyword>
<sequence>MTTPSTPSSSRPTAIALGLIALALLSGCSTSPGSTSATDSAERTTPLSPYYAALYPAIDDETQQRQNAAVQDAVAVCMKEQGFDYQPDTNSGVFTVDSESLDAAPGSEEFAKTYGYGVSTDPFGTADHEASVVDPNQAYVDSLSDGERSAYDAALWGAASVVSPTDDPSGGTIEATPYDWTTAGCFGAAQHDVTAETDPSSDPAFASMVDAMSALYEKVRAAPDVREKEKDWSDCLARAGFPGLEHIDDPQARFNELLDSLTASPDGSSTGERVRPDPSALKKLQSEEIATASADYDCVRDTGYQAALDDAQTTIEQAFVDENKEQLDALVAKYGAR</sequence>
<feature type="region of interest" description="Disordered" evidence="1">
    <location>
        <begin position="261"/>
        <end position="283"/>
    </location>
</feature>
<evidence type="ECO:0000313" key="3">
    <source>
        <dbReference type="EMBL" id="MCS5733374.1"/>
    </source>
</evidence>
<feature type="compositionally biased region" description="Polar residues" evidence="1">
    <location>
        <begin position="261"/>
        <end position="271"/>
    </location>
</feature>
<comment type="caution">
    <text evidence="3">The sequence shown here is derived from an EMBL/GenBank/DDBJ whole genome shotgun (WGS) entry which is preliminary data.</text>
</comment>
<evidence type="ECO:0000256" key="2">
    <source>
        <dbReference type="SAM" id="SignalP"/>
    </source>
</evidence>
<name>A0ABT2GZI2_9MICO</name>
<reference evidence="3" key="1">
    <citation type="submission" date="2022-08" db="EMBL/GenBank/DDBJ databases">
        <authorList>
            <person name="Deng Y."/>
            <person name="Han X.-F."/>
            <person name="Zhang Y.-Q."/>
        </authorList>
    </citation>
    <scope>NUCLEOTIDE SEQUENCE</scope>
    <source>
        <strain evidence="3">CPCC 203386</strain>
    </source>
</reference>
<gene>
    <name evidence="3" type="ORF">N1032_06445</name>
</gene>
<evidence type="ECO:0000256" key="1">
    <source>
        <dbReference type="SAM" id="MobiDB-lite"/>
    </source>
</evidence>
<keyword evidence="4" id="KW-1185">Reference proteome</keyword>
<dbReference type="EMBL" id="JANLCJ010000002">
    <property type="protein sequence ID" value="MCS5733374.1"/>
    <property type="molecule type" value="Genomic_DNA"/>
</dbReference>
<dbReference type="Proteomes" id="UP001165586">
    <property type="component" value="Unassembled WGS sequence"/>
</dbReference>
<evidence type="ECO:0000313" key="4">
    <source>
        <dbReference type="Proteomes" id="UP001165586"/>
    </source>
</evidence>
<organism evidence="3 4">
    <name type="scientific">Herbiconiux daphne</name>
    <dbReference type="NCBI Taxonomy" id="2970914"/>
    <lineage>
        <taxon>Bacteria</taxon>
        <taxon>Bacillati</taxon>
        <taxon>Actinomycetota</taxon>
        <taxon>Actinomycetes</taxon>
        <taxon>Micrococcales</taxon>
        <taxon>Microbacteriaceae</taxon>
        <taxon>Herbiconiux</taxon>
    </lineage>
</organism>
<protein>
    <submittedName>
        <fullName evidence="3">Uncharacterized protein</fullName>
    </submittedName>
</protein>
<feature type="signal peptide" evidence="2">
    <location>
        <begin position="1"/>
        <end position="37"/>
    </location>
</feature>
<proteinExistence type="predicted"/>
<feature type="chain" id="PRO_5046861181" evidence="2">
    <location>
        <begin position="38"/>
        <end position="337"/>
    </location>
</feature>
<accession>A0ABT2GZI2</accession>
<dbReference type="RefSeq" id="WP_259538192.1">
    <property type="nucleotide sequence ID" value="NZ_JANLCJ010000002.1"/>
</dbReference>